<evidence type="ECO:0000313" key="3">
    <source>
        <dbReference type="Proteomes" id="UP000577408"/>
    </source>
</evidence>
<name>A0A7V9A2N5_9CORY</name>
<dbReference type="Gene3D" id="2.40.10.10">
    <property type="entry name" value="Trypsin-like serine proteases"/>
    <property type="match status" value="2"/>
</dbReference>
<accession>A0A7V9A2N5</accession>
<dbReference type="GO" id="GO:0006508">
    <property type="term" value="P:proteolysis"/>
    <property type="evidence" value="ECO:0007669"/>
    <property type="project" value="InterPro"/>
</dbReference>
<keyword evidence="1" id="KW-0732">Signal</keyword>
<sequence length="285" mass="29820">MRRLHAARTVAAAIMLVTSAVVASPAAHAQNAEAEVNDLQNYTWRTDPVSKVLAGKPTAERVLHRVPGSFFDAPRTPAESDAALQRGHALYGPSTPLYVGSVPGQEVMCTTTVAGYNNRGEKVALTAGHCGNVGDAVRSADAWQLGRTGTITYVNKQLDYAVITLAPNTEVTRSYNGVTANHLGGAPIPRGGVVCKTGVASGTTCGYTISDWDTRNTNHVCAMQGDSGAPLMVGDRVIGMVNGGMWAPPFNVSCRTPLQGPLHAPTGSLRMDSVLGDVPGGFRLP</sequence>
<feature type="signal peptide" evidence="1">
    <location>
        <begin position="1"/>
        <end position="23"/>
    </location>
</feature>
<dbReference type="Proteomes" id="UP000577408">
    <property type="component" value="Unassembled WGS sequence"/>
</dbReference>
<feature type="chain" id="PRO_5039057977" evidence="1">
    <location>
        <begin position="24"/>
        <end position="285"/>
    </location>
</feature>
<proteinExistence type="predicted"/>
<reference evidence="2 3" key="1">
    <citation type="submission" date="2020-05" db="EMBL/GenBank/DDBJ databases">
        <title>Descriptions of Corynebacterium xxxx sp. nov., Corynebacterium yyyy sp. nov. and Corynebacterium zzzz sp. nov.</title>
        <authorList>
            <person name="Zhang G."/>
        </authorList>
    </citation>
    <scope>NUCLEOTIDE SEQUENCE [LARGE SCALE GENOMIC DNA]</scope>
    <source>
        <strain evidence="3">zg-913</strain>
    </source>
</reference>
<dbReference type="PROSITE" id="PS00134">
    <property type="entry name" value="TRYPSIN_HIS"/>
    <property type="match status" value="1"/>
</dbReference>
<dbReference type="InterPro" id="IPR043504">
    <property type="entry name" value="Peptidase_S1_PA_chymotrypsin"/>
</dbReference>
<dbReference type="GO" id="GO:0004252">
    <property type="term" value="F:serine-type endopeptidase activity"/>
    <property type="evidence" value="ECO:0007669"/>
    <property type="project" value="InterPro"/>
</dbReference>
<dbReference type="RefSeq" id="WP_181193040.1">
    <property type="nucleotide sequence ID" value="NZ_JABFED010000009.1"/>
</dbReference>
<dbReference type="AlphaFoldDB" id="A0A7V9A2N5"/>
<dbReference type="EMBL" id="JABFED010000009">
    <property type="protein sequence ID" value="MBA1838358.1"/>
    <property type="molecule type" value="Genomic_DNA"/>
</dbReference>
<keyword evidence="3" id="KW-1185">Reference proteome</keyword>
<protein>
    <submittedName>
        <fullName evidence="2">Trypsin</fullName>
    </submittedName>
</protein>
<dbReference type="InterPro" id="IPR018114">
    <property type="entry name" value="TRYPSIN_HIS"/>
</dbReference>
<evidence type="ECO:0000313" key="2">
    <source>
        <dbReference type="EMBL" id="MBA1838358.1"/>
    </source>
</evidence>
<gene>
    <name evidence="2" type="ORF">HMA55_10770</name>
</gene>
<dbReference type="InterPro" id="IPR009003">
    <property type="entry name" value="Peptidase_S1_PA"/>
</dbReference>
<dbReference type="SUPFAM" id="SSF50494">
    <property type="entry name" value="Trypsin-like serine proteases"/>
    <property type="match status" value="1"/>
</dbReference>
<comment type="caution">
    <text evidence="2">The sequence shown here is derived from an EMBL/GenBank/DDBJ whole genome shotgun (WGS) entry which is preliminary data.</text>
</comment>
<organism evidence="2 3">
    <name type="scientific">Corynebacterium wankanglinii</name>
    <dbReference type="NCBI Taxonomy" id="2735136"/>
    <lineage>
        <taxon>Bacteria</taxon>
        <taxon>Bacillati</taxon>
        <taxon>Actinomycetota</taxon>
        <taxon>Actinomycetes</taxon>
        <taxon>Mycobacteriales</taxon>
        <taxon>Corynebacteriaceae</taxon>
        <taxon>Corynebacterium</taxon>
    </lineage>
</organism>
<evidence type="ECO:0000256" key="1">
    <source>
        <dbReference type="SAM" id="SignalP"/>
    </source>
</evidence>